<evidence type="ECO:0000256" key="5">
    <source>
        <dbReference type="ARBA" id="ARBA00025389"/>
    </source>
</evidence>
<keyword evidence="3 6" id="KW-0117">Actin capping</keyword>
<feature type="compositionally biased region" description="Basic residues" evidence="7">
    <location>
        <begin position="15"/>
        <end position="27"/>
    </location>
</feature>
<dbReference type="Pfam" id="PF01267">
    <property type="entry name" value="F-actin_cap_A"/>
    <property type="match status" value="1"/>
</dbReference>
<dbReference type="Proteomes" id="UP000095038">
    <property type="component" value="Unassembled WGS sequence"/>
</dbReference>
<dbReference type="InterPro" id="IPR037282">
    <property type="entry name" value="CapZ_alpha/beta"/>
</dbReference>
<dbReference type="InParanoid" id="A0A1D2VNC1"/>
<dbReference type="InterPro" id="IPR042276">
    <property type="entry name" value="CapZ_alpha/beta_2"/>
</dbReference>
<dbReference type="Gene3D" id="3.30.1140.60">
    <property type="entry name" value="F-actin capping protein, alpha subunit"/>
    <property type="match status" value="1"/>
</dbReference>
<dbReference type="PANTHER" id="PTHR10653:SF0">
    <property type="entry name" value="F-ACTIN-CAPPING PROTEIN SUBUNIT ALPHA"/>
    <property type="match status" value="1"/>
</dbReference>
<dbReference type="EMBL" id="KV454476">
    <property type="protein sequence ID" value="ODV63100.1"/>
    <property type="molecule type" value="Genomic_DNA"/>
</dbReference>
<comment type="similarity">
    <text evidence="1 6">Belongs to the F-actin-capping protein alpha subunit family.</text>
</comment>
<protein>
    <recommendedName>
        <fullName evidence="2 6">F-actin-capping protein subunit alpha</fullName>
    </recommendedName>
</protein>
<comment type="subunit">
    <text evidence="6">Heterodimer of an alpha and a beta subunit.</text>
</comment>
<organism evidence="8 9">
    <name type="scientific">Ascoidea rubescens DSM 1968</name>
    <dbReference type="NCBI Taxonomy" id="1344418"/>
    <lineage>
        <taxon>Eukaryota</taxon>
        <taxon>Fungi</taxon>
        <taxon>Dikarya</taxon>
        <taxon>Ascomycota</taxon>
        <taxon>Saccharomycotina</taxon>
        <taxon>Saccharomycetes</taxon>
        <taxon>Ascoideaceae</taxon>
        <taxon>Ascoidea</taxon>
    </lineage>
</organism>
<proteinExistence type="inferred from homology"/>
<dbReference type="InterPro" id="IPR042489">
    <property type="entry name" value="CapZ_alpha_1"/>
</dbReference>
<sequence>MRLIAAVAFPSQKQRQQKQQKQQRKRSNNSNRSTITMADDFQIISDDFINDAPPGETANVVNDLAAIVDNKDITSQLHQSILASILSSSSINFKIIFYSGSNLILSKFNYDETTNQFFDYNINKSFDVNLISNRILNVDNNLSSTLPYDLKNLNKSLASYINQHYPSVVKKNMAYAIFPIDNDHSYTQLFDKEFNNQFSKEFENTPVPRNNTITDDLTDGNDDESNENDLNIHQDADHYDKFIIIILNNKFNPSNFWNGSWSSYYVYSNSMQKLFGKISIDIHYYEDGNVRLKTFKTLNQSNVSKINIINSINAFENNFQNFLSLKFLKLNQNGFKSLRRQLPVTRSKIQWGKGYALGKSVVIND</sequence>
<evidence type="ECO:0000256" key="1">
    <source>
        <dbReference type="ARBA" id="ARBA00010479"/>
    </source>
</evidence>
<dbReference type="STRING" id="1344418.A0A1D2VNC1"/>
<dbReference type="PANTHER" id="PTHR10653">
    <property type="entry name" value="F-ACTIN-CAPPING PROTEIN SUBUNIT ALPHA"/>
    <property type="match status" value="1"/>
</dbReference>
<dbReference type="Gene3D" id="3.90.1150.210">
    <property type="entry name" value="F-actin capping protein, beta subunit"/>
    <property type="match status" value="1"/>
</dbReference>
<evidence type="ECO:0000256" key="3">
    <source>
        <dbReference type="ARBA" id="ARBA00022467"/>
    </source>
</evidence>
<accession>A0A1D2VNC1</accession>
<dbReference type="InterPro" id="IPR002189">
    <property type="entry name" value="CapZ_alpha"/>
</dbReference>
<dbReference type="GO" id="GO:0051015">
    <property type="term" value="F:actin filament binding"/>
    <property type="evidence" value="ECO:0007669"/>
    <property type="project" value="TreeGrafter"/>
</dbReference>
<evidence type="ECO:0000313" key="9">
    <source>
        <dbReference type="Proteomes" id="UP000095038"/>
    </source>
</evidence>
<dbReference type="GeneID" id="30966345"/>
<feature type="region of interest" description="Disordered" evidence="7">
    <location>
        <begin position="9"/>
        <end position="32"/>
    </location>
</feature>
<dbReference type="GO" id="GO:0008290">
    <property type="term" value="C:F-actin capping protein complex"/>
    <property type="evidence" value="ECO:0007669"/>
    <property type="project" value="UniProtKB-UniRule"/>
</dbReference>
<reference evidence="9" key="1">
    <citation type="submission" date="2016-05" db="EMBL/GenBank/DDBJ databases">
        <title>Comparative genomics of biotechnologically important yeasts.</title>
        <authorList>
            <consortium name="DOE Joint Genome Institute"/>
            <person name="Riley R."/>
            <person name="Haridas S."/>
            <person name="Wolfe K.H."/>
            <person name="Lopes M.R."/>
            <person name="Hittinger C.T."/>
            <person name="Goker M."/>
            <person name="Salamov A."/>
            <person name="Wisecaver J."/>
            <person name="Long T.M."/>
            <person name="Aerts A.L."/>
            <person name="Barry K."/>
            <person name="Choi C."/>
            <person name="Clum A."/>
            <person name="Coughlan A.Y."/>
            <person name="Deshpande S."/>
            <person name="Douglass A.P."/>
            <person name="Hanson S.J."/>
            <person name="Klenk H.-P."/>
            <person name="Labutti K."/>
            <person name="Lapidus A."/>
            <person name="Lindquist E."/>
            <person name="Lipzen A."/>
            <person name="Meier-Kolthoff J.P."/>
            <person name="Ohm R.A."/>
            <person name="Otillar R.P."/>
            <person name="Pangilinan J."/>
            <person name="Peng Y."/>
            <person name="Rokas A."/>
            <person name="Rosa C.A."/>
            <person name="Scheuner C."/>
            <person name="Sibirny A.A."/>
            <person name="Slot J.C."/>
            <person name="Stielow J.B."/>
            <person name="Sun H."/>
            <person name="Kurtzman C.P."/>
            <person name="Blackwell M."/>
            <person name="Grigoriev I.V."/>
            <person name="Jeffries T.W."/>
        </authorList>
    </citation>
    <scope>NUCLEOTIDE SEQUENCE [LARGE SCALE GENOMIC DNA]</scope>
    <source>
        <strain evidence="9">DSM 1968</strain>
    </source>
</reference>
<evidence type="ECO:0000256" key="6">
    <source>
        <dbReference type="RuleBase" id="RU365077"/>
    </source>
</evidence>
<evidence type="ECO:0000256" key="2">
    <source>
        <dbReference type="ARBA" id="ARBA00014038"/>
    </source>
</evidence>
<dbReference type="GO" id="GO:0051016">
    <property type="term" value="P:barbed-end actin filament capping"/>
    <property type="evidence" value="ECO:0007669"/>
    <property type="project" value="UniProtKB-UniRule"/>
</dbReference>
<comment type="function">
    <text evidence="5 6">F-actin-capping proteins bind in a Ca(2+)-independent manner to the fast growing ends of actin filaments (barbed end) thereby blocking the exchange of subunits at these ends. Unlike other capping proteins (such as gelsolin and severin), these proteins do not sever actin filaments.</text>
</comment>
<evidence type="ECO:0000256" key="7">
    <source>
        <dbReference type="SAM" id="MobiDB-lite"/>
    </source>
</evidence>
<dbReference type="PROSITE" id="PS00749">
    <property type="entry name" value="F_ACTIN_CAPPING_A_2"/>
    <property type="match status" value="1"/>
</dbReference>
<evidence type="ECO:0000256" key="4">
    <source>
        <dbReference type="ARBA" id="ARBA00023203"/>
    </source>
</evidence>
<dbReference type="PRINTS" id="PR00191">
    <property type="entry name" value="FACTINCAPA"/>
</dbReference>
<dbReference type="GO" id="GO:0030036">
    <property type="term" value="P:actin cytoskeleton organization"/>
    <property type="evidence" value="ECO:0007669"/>
    <property type="project" value="TreeGrafter"/>
</dbReference>
<dbReference type="FunCoup" id="A0A1D2VNC1">
    <property type="interactions" value="820"/>
</dbReference>
<name>A0A1D2VNC1_9ASCO</name>
<dbReference type="GO" id="GO:0030479">
    <property type="term" value="C:actin cortical patch"/>
    <property type="evidence" value="ECO:0007669"/>
    <property type="project" value="TreeGrafter"/>
</dbReference>
<dbReference type="SUPFAM" id="SSF90096">
    <property type="entry name" value="Subunits of heterodimeric actin filament capping protein Capz"/>
    <property type="match status" value="1"/>
</dbReference>
<gene>
    <name evidence="8" type="ORF">ASCRUDRAFT_74493</name>
</gene>
<evidence type="ECO:0000313" key="8">
    <source>
        <dbReference type="EMBL" id="ODV63100.1"/>
    </source>
</evidence>
<dbReference type="RefSeq" id="XP_020049407.1">
    <property type="nucleotide sequence ID" value="XM_020192709.1"/>
</dbReference>
<dbReference type="InterPro" id="IPR017865">
    <property type="entry name" value="F-actin_cap_asu_CS"/>
</dbReference>
<keyword evidence="4 6" id="KW-0009">Actin-binding</keyword>
<keyword evidence="9" id="KW-1185">Reference proteome</keyword>
<dbReference type="OrthoDB" id="340550at2759"/>
<dbReference type="AlphaFoldDB" id="A0A1D2VNC1"/>